<name>A0A2V2F760_9FIRM</name>
<proteinExistence type="predicted"/>
<dbReference type="OrthoDB" id="9135364at2"/>
<comment type="caution">
    <text evidence="3">The sequence shown here is derived from an EMBL/GenBank/DDBJ whole genome shotgun (WGS) entry which is preliminary data.</text>
</comment>
<feature type="domain" description="DUF6440" evidence="1">
    <location>
        <begin position="7"/>
        <end position="57"/>
    </location>
</feature>
<evidence type="ECO:0000313" key="4">
    <source>
        <dbReference type="Proteomes" id="UP000247612"/>
    </source>
</evidence>
<dbReference type="InterPro" id="IPR045515">
    <property type="entry name" value="DUF6440"/>
</dbReference>
<organism evidence="3 4">
    <name type="scientific">Dielma fastidiosa</name>
    <dbReference type="NCBI Taxonomy" id="1034346"/>
    <lineage>
        <taxon>Bacteria</taxon>
        <taxon>Bacillati</taxon>
        <taxon>Bacillota</taxon>
        <taxon>Erysipelotrichia</taxon>
        <taxon>Erysipelotrichales</taxon>
        <taxon>Erysipelotrichaceae</taxon>
        <taxon>Dielma</taxon>
    </lineage>
</organism>
<dbReference type="Pfam" id="PF20037">
    <property type="entry name" value="DUF6440"/>
    <property type="match status" value="1"/>
</dbReference>
<reference evidence="3 4" key="1">
    <citation type="submission" date="2018-05" db="EMBL/GenBank/DDBJ databases">
        <title>Genomic Encyclopedia of Type Strains, Phase IV (KMG-IV): sequencing the most valuable type-strain genomes for metagenomic binning, comparative biology and taxonomic classification.</title>
        <authorList>
            <person name="Goeker M."/>
        </authorList>
    </citation>
    <scope>NUCLEOTIDE SEQUENCE [LARGE SCALE GENOMIC DNA]</scope>
    <source>
        <strain evidence="3 4">JC118</strain>
    </source>
</reference>
<dbReference type="STRING" id="1034346.GCA_000313565_01927"/>
<dbReference type="AlphaFoldDB" id="A0A2V2F760"/>
<evidence type="ECO:0000313" key="3">
    <source>
        <dbReference type="EMBL" id="PXX80653.1"/>
    </source>
</evidence>
<accession>A0A2V2F760</accession>
<evidence type="ECO:0000259" key="1">
    <source>
        <dbReference type="Pfam" id="PF20037"/>
    </source>
</evidence>
<protein>
    <submittedName>
        <fullName evidence="2">DUF6440 family protein</fullName>
    </submittedName>
</protein>
<sequence>MKKNKNRFITTEIYHDGMSACTKLLVDVETHVQYMFHNEGSGAGLCVLVDRDGRPLLADDEIIEHEEMAYVRAQQPAAAISLNERQEQFEPIRPVKKVQIKEKEKKKSWAEEIK</sequence>
<dbReference type="Proteomes" id="UP000247612">
    <property type="component" value="Unassembled WGS sequence"/>
</dbReference>
<keyword evidence="4" id="KW-1185">Reference proteome</keyword>
<dbReference type="GeneID" id="94442502"/>
<evidence type="ECO:0000313" key="2">
    <source>
        <dbReference type="EMBL" id="MDY5166758.1"/>
    </source>
</evidence>
<gene>
    <name evidence="3" type="ORF">DES51_103249</name>
    <name evidence="2" type="ORF">MQE39_01280</name>
</gene>
<dbReference type="EMBL" id="QJKH01000003">
    <property type="protein sequence ID" value="PXX80653.1"/>
    <property type="molecule type" value="Genomic_DNA"/>
</dbReference>
<dbReference type="Proteomes" id="UP001276902">
    <property type="component" value="Unassembled WGS sequence"/>
</dbReference>
<dbReference type="EMBL" id="JALDAW010000002">
    <property type="protein sequence ID" value="MDY5166758.1"/>
    <property type="molecule type" value="Genomic_DNA"/>
</dbReference>
<dbReference type="RefSeq" id="WP_022938232.1">
    <property type="nucleotide sequence ID" value="NZ_BAABZA010000012.1"/>
</dbReference>
<reference evidence="2" key="2">
    <citation type="submission" date="2022-03" db="EMBL/GenBank/DDBJ databases">
        <title>First case of bacteraemia caused by Dielma fastidiosa in a patient hospitalised with diverticulitis.</title>
        <authorList>
            <person name="Forman-Ankjaer B."/>
            <person name="Hvid-Jensen F."/>
            <person name="Kobel C.M."/>
            <person name="Greve T."/>
        </authorList>
    </citation>
    <scope>NUCLEOTIDE SEQUENCE</scope>
    <source>
        <strain evidence="2">AUH_DF_2021</strain>
    </source>
</reference>